<name>A0A2Z2J2E5_CORST</name>
<evidence type="ECO:0000259" key="2">
    <source>
        <dbReference type="Pfam" id="PF01551"/>
    </source>
</evidence>
<dbReference type="InterPro" id="IPR050570">
    <property type="entry name" value="Cell_wall_metabolism_enzyme"/>
</dbReference>
<dbReference type="InterPro" id="IPR016047">
    <property type="entry name" value="M23ase_b-sheet_dom"/>
</dbReference>
<feature type="domain" description="M23ase beta-sheet core" evidence="2">
    <location>
        <begin position="146"/>
        <end position="243"/>
    </location>
</feature>
<sequence length="254" mass="25733">MKRNSRARKIVALTALSLSTALATTMGANASAAQPAASVDVSDGSSQPEVTTNADNATLIDAFVGLTKSTAGVLAGAVSPEISNNGGALNIVLDPSSVPGLAEAYAPAGDHSGLTPTKGQDASGNTVVFPTSGTFTSGFGPRWGAFHNGIDVANPIGTPIYSIMDGEVISAGPAQGFGHWIRIQHDDGTISVYGHMPGDQLLVNVGDRVSAGQQISVIGNEGQSTGPHLHFEVHPGGGAAVDPVNWFAQRGINI</sequence>
<dbReference type="SUPFAM" id="SSF51261">
    <property type="entry name" value="Duplicated hybrid motif"/>
    <property type="match status" value="1"/>
</dbReference>
<dbReference type="Proteomes" id="UP000250197">
    <property type="component" value="Chromosome"/>
</dbReference>
<dbReference type="CDD" id="cd12797">
    <property type="entry name" value="M23_peptidase"/>
    <property type="match status" value="1"/>
</dbReference>
<feature type="chain" id="PRO_5039034772" evidence="1">
    <location>
        <begin position="24"/>
        <end position="254"/>
    </location>
</feature>
<reference evidence="3 4" key="1">
    <citation type="submission" date="2017-05" db="EMBL/GenBank/DDBJ databases">
        <title>Complete genome sequence of Corynebacterium striatum KC-Na-1 isolated from Neophocaena asiaeorientalis in Korea.</title>
        <authorList>
            <person name="Kim J.H."/>
            <person name="Lee K."/>
        </authorList>
    </citation>
    <scope>NUCLEOTIDE SEQUENCE [LARGE SCALE GENOMIC DNA]</scope>
    <source>
        <strain evidence="3 4">KC-Na-01</strain>
    </source>
</reference>
<dbReference type="Pfam" id="PF01551">
    <property type="entry name" value="Peptidase_M23"/>
    <property type="match status" value="1"/>
</dbReference>
<proteinExistence type="predicted"/>
<dbReference type="KEGG" id="cstr:CBE89_09500"/>
<dbReference type="EMBL" id="CP021252">
    <property type="protein sequence ID" value="ART21705.1"/>
    <property type="molecule type" value="Genomic_DNA"/>
</dbReference>
<feature type="signal peptide" evidence="1">
    <location>
        <begin position="1"/>
        <end position="23"/>
    </location>
</feature>
<dbReference type="InterPro" id="IPR011055">
    <property type="entry name" value="Dup_hybrid_motif"/>
</dbReference>
<protein>
    <submittedName>
        <fullName evidence="3">Metalloendopeptidase</fullName>
    </submittedName>
</protein>
<dbReference type="PANTHER" id="PTHR21666">
    <property type="entry name" value="PEPTIDASE-RELATED"/>
    <property type="match status" value="1"/>
</dbReference>
<evidence type="ECO:0000313" key="3">
    <source>
        <dbReference type="EMBL" id="ART21705.1"/>
    </source>
</evidence>
<dbReference type="AlphaFoldDB" id="A0A2Z2J2E5"/>
<dbReference type="RefSeq" id="WP_086891766.1">
    <property type="nucleotide sequence ID" value="NZ_CP021252.1"/>
</dbReference>
<evidence type="ECO:0000256" key="1">
    <source>
        <dbReference type="SAM" id="SignalP"/>
    </source>
</evidence>
<accession>A0A2Z2J2E5</accession>
<dbReference type="PANTHER" id="PTHR21666:SF270">
    <property type="entry name" value="MUREIN HYDROLASE ACTIVATOR ENVC"/>
    <property type="match status" value="1"/>
</dbReference>
<evidence type="ECO:0000313" key="4">
    <source>
        <dbReference type="Proteomes" id="UP000250197"/>
    </source>
</evidence>
<dbReference type="GO" id="GO:0004222">
    <property type="term" value="F:metalloendopeptidase activity"/>
    <property type="evidence" value="ECO:0007669"/>
    <property type="project" value="TreeGrafter"/>
</dbReference>
<dbReference type="Gene3D" id="2.70.70.10">
    <property type="entry name" value="Glucose Permease (Domain IIA)"/>
    <property type="match status" value="1"/>
</dbReference>
<gene>
    <name evidence="3" type="ORF">CBE89_09500</name>
</gene>
<keyword evidence="1" id="KW-0732">Signal</keyword>
<organism evidence="3 4">
    <name type="scientific">Corynebacterium striatum</name>
    <dbReference type="NCBI Taxonomy" id="43770"/>
    <lineage>
        <taxon>Bacteria</taxon>
        <taxon>Bacillati</taxon>
        <taxon>Actinomycetota</taxon>
        <taxon>Actinomycetes</taxon>
        <taxon>Mycobacteriales</taxon>
        <taxon>Corynebacteriaceae</taxon>
        <taxon>Corynebacterium</taxon>
    </lineage>
</organism>